<dbReference type="GO" id="GO:0005654">
    <property type="term" value="C:nucleoplasm"/>
    <property type="evidence" value="ECO:0007669"/>
    <property type="project" value="UniProtKB-SubCell"/>
</dbReference>
<reference evidence="9" key="2">
    <citation type="journal article" date="2014" name="Nat. Commun.">
        <title>The cavefish genome reveals candidate genes for eye loss.</title>
        <authorList>
            <person name="McGaugh S.E."/>
            <person name="Gross J.B."/>
            <person name="Aken B."/>
            <person name="Blin M."/>
            <person name="Borowsky R."/>
            <person name="Chalopin D."/>
            <person name="Hinaux H."/>
            <person name="Jeffery W.R."/>
            <person name="Keene A."/>
            <person name="Ma L."/>
            <person name="Minx P."/>
            <person name="Murphy D."/>
            <person name="O'Quin K.E."/>
            <person name="Retaux S."/>
            <person name="Rohner N."/>
            <person name="Searle S.M."/>
            <person name="Stahl B.A."/>
            <person name="Tabin C."/>
            <person name="Volff J.N."/>
            <person name="Yoshizawa M."/>
            <person name="Warren W.C."/>
        </authorList>
    </citation>
    <scope>NUCLEOTIDE SEQUENCE [LARGE SCALE GENOMIC DNA]</scope>
    <source>
        <strain evidence="9">female</strain>
    </source>
</reference>
<dbReference type="SMART" id="SM00692">
    <property type="entry name" value="DM3"/>
    <property type="match status" value="1"/>
</dbReference>
<dbReference type="PANTHER" id="PTHR46600">
    <property type="entry name" value="THAP DOMAIN-CONTAINING"/>
    <property type="match status" value="1"/>
</dbReference>
<organism evidence="8 9">
    <name type="scientific">Astyanax mexicanus</name>
    <name type="common">Blind cave fish</name>
    <name type="synonym">Astyanax fasciatus mexicanus</name>
    <dbReference type="NCBI Taxonomy" id="7994"/>
    <lineage>
        <taxon>Eukaryota</taxon>
        <taxon>Metazoa</taxon>
        <taxon>Chordata</taxon>
        <taxon>Craniata</taxon>
        <taxon>Vertebrata</taxon>
        <taxon>Euteleostomi</taxon>
        <taxon>Actinopterygii</taxon>
        <taxon>Neopterygii</taxon>
        <taxon>Teleostei</taxon>
        <taxon>Ostariophysi</taxon>
        <taxon>Characiformes</taxon>
        <taxon>Characoidei</taxon>
        <taxon>Acestrorhamphidae</taxon>
        <taxon>Acestrorhamphinae</taxon>
        <taxon>Astyanax</taxon>
    </lineage>
</organism>
<evidence type="ECO:0000313" key="8">
    <source>
        <dbReference type="Ensembl" id="ENSAMXP00000030419.1"/>
    </source>
</evidence>
<dbReference type="InterPro" id="IPR006612">
    <property type="entry name" value="THAP_Znf"/>
</dbReference>
<dbReference type="Gene3D" id="6.20.210.20">
    <property type="entry name" value="THAP domain"/>
    <property type="match status" value="1"/>
</dbReference>
<reference evidence="8" key="3">
    <citation type="submission" date="2025-08" db="UniProtKB">
        <authorList>
            <consortium name="Ensembl"/>
        </authorList>
    </citation>
    <scope>IDENTIFICATION</scope>
</reference>
<keyword evidence="6" id="KW-0175">Coiled coil</keyword>
<reference evidence="8" key="4">
    <citation type="submission" date="2025-09" db="UniProtKB">
        <authorList>
            <consortium name="Ensembl"/>
        </authorList>
    </citation>
    <scope>IDENTIFICATION</scope>
</reference>
<evidence type="ECO:0000256" key="5">
    <source>
        <dbReference type="PROSITE-ProRule" id="PRU00309"/>
    </source>
</evidence>
<protein>
    <recommendedName>
        <fullName evidence="6">THAP domain-containing protein 1</fullName>
    </recommendedName>
</protein>
<dbReference type="GO" id="GO:0006357">
    <property type="term" value="P:regulation of transcription by RNA polymerase II"/>
    <property type="evidence" value="ECO:0007669"/>
    <property type="project" value="TreeGrafter"/>
</dbReference>
<proteinExistence type="inferred from homology"/>
<keyword evidence="2 5" id="KW-0863">Zinc-finger</keyword>
<keyword evidence="4 5" id="KW-0238">DNA-binding</keyword>
<keyword evidence="1" id="KW-0479">Metal-binding</keyword>
<dbReference type="InterPro" id="IPR038441">
    <property type="entry name" value="THAP_Znf_sf"/>
</dbReference>
<evidence type="ECO:0000313" key="9">
    <source>
        <dbReference type="Proteomes" id="UP000018467"/>
    </source>
</evidence>
<keyword evidence="3" id="KW-0862">Zinc</keyword>
<evidence type="ECO:0000256" key="6">
    <source>
        <dbReference type="RuleBase" id="RU369073"/>
    </source>
</evidence>
<comment type="similarity">
    <text evidence="6">Belongs to the THAP1 family.</text>
</comment>
<comment type="function">
    <text evidence="6">DNA-binding transcription regulator that regulates endothelial cell proliferation and G1/S cell-cycle progression. Specifically binds the 5'-[AT]NTNN[GT]GGCA[AGT]-3' core DNA sequence and acts by modulating expression of pRB-E2F cell-cycle target genes.</text>
</comment>
<dbReference type="PANTHER" id="PTHR46600:SF7">
    <property type="entry name" value="SI:DKEY-228B2.6-RELATED"/>
    <property type="match status" value="1"/>
</dbReference>
<name>A0A3B1IMF5_ASTMX</name>
<dbReference type="SUPFAM" id="SSF57716">
    <property type="entry name" value="Glucocorticoid receptor-like (DNA-binding domain)"/>
    <property type="match status" value="1"/>
</dbReference>
<dbReference type="GeneTree" id="ENSGT00940000177053"/>
<reference evidence="9" key="1">
    <citation type="submission" date="2013-03" db="EMBL/GenBank/DDBJ databases">
        <authorList>
            <person name="Jeffery W."/>
            <person name="Warren W."/>
            <person name="Wilson R.K."/>
        </authorList>
    </citation>
    <scope>NUCLEOTIDE SEQUENCE</scope>
    <source>
        <strain evidence="9">female</strain>
    </source>
</reference>
<keyword evidence="6" id="KW-0539">Nucleus</keyword>
<keyword evidence="9" id="KW-1185">Reference proteome</keyword>
<sequence>MALWWKDRPPYNKWSKKSEIFHKFPVDAAVRAKWLTKIRRDKFTPTVNTRVCGRHFQPGDFAVTAGGLRRLQSGAVPLLFSWNEYTLPTPRQNSNMNIVTF</sequence>
<evidence type="ECO:0000259" key="7">
    <source>
        <dbReference type="PROSITE" id="PS50950"/>
    </source>
</evidence>
<comment type="subcellular location">
    <subcellularLocation>
        <location evidence="6">Nucleus</location>
        <location evidence="6">Nucleoplasm</location>
    </subcellularLocation>
</comment>
<evidence type="ECO:0000256" key="2">
    <source>
        <dbReference type="ARBA" id="ARBA00022771"/>
    </source>
</evidence>
<dbReference type="Ensembl" id="ENSAMXT00000046702.1">
    <property type="protein sequence ID" value="ENSAMXP00000030419.1"/>
    <property type="gene ID" value="ENSAMXG00000036776.1"/>
</dbReference>
<keyword evidence="6" id="KW-0805">Transcription regulation</keyword>
<accession>A0A3B1IMF5</accession>
<keyword evidence="6" id="KW-0131">Cell cycle</keyword>
<evidence type="ECO:0000256" key="3">
    <source>
        <dbReference type="ARBA" id="ARBA00022833"/>
    </source>
</evidence>
<dbReference type="InParanoid" id="A0A3B1IMF5"/>
<evidence type="ECO:0000256" key="4">
    <source>
        <dbReference type="ARBA" id="ARBA00023125"/>
    </source>
</evidence>
<dbReference type="PROSITE" id="PS50950">
    <property type="entry name" value="ZF_THAP"/>
    <property type="match status" value="1"/>
</dbReference>
<dbReference type="GO" id="GO:0000978">
    <property type="term" value="F:RNA polymerase II cis-regulatory region sequence-specific DNA binding"/>
    <property type="evidence" value="ECO:0007669"/>
    <property type="project" value="TreeGrafter"/>
</dbReference>
<dbReference type="Pfam" id="PF05485">
    <property type="entry name" value="THAP"/>
    <property type="match status" value="1"/>
</dbReference>
<dbReference type="AlphaFoldDB" id="A0A3B1IMF5"/>
<dbReference type="Bgee" id="ENSAMXG00000036776">
    <property type="expression patterns" value="Expressed in embryo"/>
</dbReference>
<dbReference type="GO" id="GO:0003700">
    <property type="term" value="F:DNA-binding transcription factor activity"/>
    <property type="evidence" value="ECO:0007669"/>
    <property type="project" value="UniProtKB-UniRule"/>
</dbReference>
<dbReference type="GO" id="GO:0001935">
    <property type="term" value="P:endothelial cell proliferation"/>
    <property type="evidence" value="ECO:0007669"/>
    <property type="project" value="UniProtKB-UniRule"/>
</dbReference>
<evidence type="ECO:0000256" key="1">
    <source>
        <dbReference type="ARBA" id="ARBA00022723"/>
    </source>
</evidence>
<dbReference type="Proteomes" id="UP000018467">
    <property type="component" value="Unassembled WGS sequence"/>
</dbReference>
<feature type="domain" description="THAP-type" evidence="7">
    <location>
        <begin position="1"/>
        <end position="80"/>
    </location>
</feature>
<dbReference type="InterPro" id="IPR026516">
    <property type="entry name" value="THAP1/10"/>
</dbReference>
<dbReference type="SMART" id="SM00980">
    <property type="entry name" value="THAP"/>
    <property type="match status" value="1"/>
</dbReference>
<keyword evidence="6" id="KW-0804">Transcription</keyword>
<dbReference type="GO" id="GO:0008270">
    <property type="term" value="F:zinc ion binding"/>
    <property type="evidence" value="ECO:0007669"/>
    <property type="project" value="UniProtKB-KW"/>
</dbReference>